<feature type="compositionally biased region" description="Gly residues" evidence="1">
    <location>
        <begin position="112"/>
        <end position="122"/>
    </location>
</feature>
<reference evidence="3 4" key="1">
    <citation type="submission" date="2014-04" db="EMBL/GenBank/DDBJ databases">
        <title>Evolutionary Origins and Diversification of the Mycorrhizal Mutualists.</title>
        <authorList>
            <consortium name="DOE Joint Genome Institute"/>
            <consortium name="Mycorrhizal Genomics Consortium"/>
            <person name="Kohler A."/>
            <person name="Kuo A."/>
            <person name="Nagy L.G."/>
            <person name="Floudas D."/>
            <person name="Copeland A."/>
            <person name="Barry K.W."/>
            <person name="Cichocki N."/>
            <person name="Veneault-Fourrey C."/>
            <person name="LaButti K."/>
            <person name="Lindquist E.A."/>
            <person name="Lipzen A."/>
            <person name="Lundell T."/>
            <person name="Morin E."/>
            <person name="Murat C."/>
            <person name="Riley R."/>
            <person name="Ohm R."/>
            <person name="Sun H."/>
            <person name="Tunlid A."/>
            <person name="Henrissat B."/>
            <person name="Grigoriev I.V."/>
            <person name="Hibbett D.S."/>
            <person name="Martin F."/>
        </authorList>
    </citation>
    <scope>NUCLEOTIDE SEQUENCE [LARGE SCALE GENOMIC DNA]</scope>
    <source>
        <strain evidence="3 4">MD-312</strain>
    </source>
</reference>
<sequence>MFSFSSSPPDANVNTSPPSTANAGSTSTPATSDTPTTPETTVGLKSLPGTPRSEPVPKWIPITLLAFSSAAMVLPVVMLRRYRASLGGRGSSPMSSVVGGGAPPRRGRGKETGFGEGVGDGVRGAKASTSAFVSTAPPPRRICTRGHAAPPPTTTSPPSSPSTHIQANVRAATPTRIGPSRTEPKDEPTMEQDGFNAPLYTLKAF</sequence>
<keyword evidence="2" id="KW-0812">Transmembrane</keyword>
<keyword evidence="4" id="KW-1185">Reference proteome</keyword>
<evidence type="ECO:0000256" key="1">
    <source>
        <dbReference type="SAM" id="MobiDB-lite"/>
    </source>
</evidence>
<keyword evidence="2" id="KW-1133">Transmembrane helix</keyword>
<dbReference type="OrthoDB" id="5346979at2759"/>
<feature type="compositionally biased region" description="Polar residues" evidence="1">
    <location>
        <begin position="1"/>
        <end position="24"/>
    </location>
</feature>
<dbReference type="Proteomes" id="UP000053820">
    <property type="component" value="Unassembled WGS sequence"/>
</dbReference>
<organism evidence="3 4">
    <name type="scientific">Hydnomerulius pinastri MD-312</name>
    <dbReference type="NCBI Taxonomy" id="994086"/>
    <lineage>
        <taxon>Eukaryota</taxon>
        <taxon>Fungi</taxon>
        <taxon>Dikarya</taxon>
        <taxon>Basidiomycota</taxon>
        <taxon>Agaricomycotina</taxon>
        <taxon>Agaricomycetes</taxon>
        <taxon>Agaricomycetidae</taxon>
        <taxon>Boletales</taxon>
        <taxon>Boletales incertae sedis</taxon>
        <taxon>Leucogyrophana</taxon>
    </lineage>
</organism>
<protein>
    <submittedName>
        <fullName evidence="3">Uncharacterized protein</fullName>
    </submittedName>
</protein>
<proteinExistence type="predicted"/>
<feature type="region of interest" description="Disordered" evidence="1">
    <location>
        <begin position="1"/>
        <end position="56"/>
    </location>
</feature>
<feature type="non-terminal residue" evidence="3">
    <location>
        <position position="205"/>
    </location>
</feature>
<gene>
    <name evidence="3" type="ORF">HYDPIDRAFT_44315</name>
</gene>
<feature type="region of interest" description="Disordered" evidence="1">
    <location>
        <begin position="87"/>
        <end position="205"/>
    </location>
</feature>
<feature type="compositionally biased region" description="Pro residues" evidence="1">
    <location>
        <begin position="149"/>
        <end position="160"/>
    </location>
</feature>
<evidence type="ECO:0000313" key="3">
    <source>
        <dbReference type="EMBL" id="KIJ58818.1"/>
    </source>
</evidence>
<keyword evidence="2" id="KW-0472">Membrane</keyword>
<dbReference type="HOGENOM" id="CLU_1340341_0_0_1"/>
<feature type="compositionally biased region" description="Low complexity" evidence="1">
    <location>
        <begin position="25"/>
        <end position="41"/>
    </location>
</feature>
<evidence type="ECO:0000313" key="4">
    <source>
        <dbReference type="Proteomes" id="UP000053820"/>
    </source>
</evidence>
<accession>A0A0C9VZB1</accession>
<evidence type="ECO:0000256" key="2">
    <source>
        <dbReference type="SAM" id="Phobius"/>
    </source>
</evidence>
<feature type="transmembrane region" description="Helical" evidence="2">
    <location>
        <begin position="59"/>
        <end position="79"/>
    </location>
</feature>
<dbReference type="EMBL" id="KN839909">
    <property type="protein sequence ID" value="KIJ58818.1"/>
    <property type="molecule type" value="Genomic_DNA"/>
</dbReference>
<dbReference type="AlphaFoldDB" id="A0A0C9VZB1"/>
<name>A0A0C9VZB1_9AGAM</name>